<proteinExistence type="predicted"/>
<name>A0A5W2TT09_SALET</name>
<dbReference type="PANTHER" id="PTHR37024:SF3">
    <property type="entry name" value="TYPE VI SECRETION SYSTEM PROTEIN TSSA"/>
    <property type="match status" value="1"/>
</dbReference>
<feature type="region of interest" description="Disordered" evidence="1">
    <location>
        <begin position="176"/>
        <end position="206"/>
    </location>
</feature>
<evidence type="ECO:0000259" key="2">
    <source>
        <dbReference type="Pfam" id="PF06812"/>
    </source>
</evidence>
<dbReference type="InterPro" id="IPR017739">
    <property type="entry name" value="T6SS-assoc_VCA0119"/>
</dbReference>
<sequence length="469" mass="52441">MDLRDPNTWISHLLENLPDDKLACALKDDDPDWEYIDGEMLKLGSLAHSQLDIPEIQRRGLVILASESKDFRLLAHLLRTLQHAGDPLLALRLLALYVEHYWTVAAPQNAAHKQRFAAQVLKRFETGVESFAETARTAQRDSLLAELAKLAQRWQEQNIPALAQAVDDLSSQYRRAFREAEPATSSPPSAGSPPATVTPTTPVSPTISADAAVPVVNIDSHDDKAWRDTLLKVAAILCERQPDSPQGYRLRRHALWQAITSVPQAESDGRTPLAAVPADMTADYQARLNNADLALWQQVEKSLLLAPYWLDGHYLSAQTAQRLGYTSAAEAIRDEVVRFLARLPQLATLLFNDRTPFISEQTKQWLATAPGSQTVPVVHTNEDTEAVHQCFSEQGLEAALQYLETLPEGSPRDRFHRQYLGAQLIEKAGMVQLAQQQYRMLFKAGLRMTLAEWEPSLLEQLENKLTAEQ</sequence>
<dbReference type="NCBIfam" id="TIGR03362">
    <property type="entry name" value="VI_chp_7"/>
    <property type="match status" value="1"/>
</dbReference>
<dbReference type="RefSeq" id="WP_079900529.1">
    <property type="nucleotide sequence ID" value="NZ_MZCV01000035.1"/>
</dbReference>
<reference evidence="4" key="1">
    <citation type="submission" date="2019-09" db="EMBL/GenBank/DDBJ databases">
        <authorList>
            <person name="Ashton P.M."/>
            <person name="Dallman T."/>
            <person name="Nair S."/>
            <person name="De Pinna E."/>
            <person name="Peters T."/>
            <person name="Grant K."/>
        </authorList>
    </citation>
    <scope>NUCLEOTIDE SEQUENCE [LARGE SCALE GENOMIC DNA]</scope>
    <source>
        <strain evidence="3">506078</strain>
        <strain evidence="4">800692</strain>
    </source>
</reference>
<dbReference type="Pfam" id="PF16989">
    <property type="entry name" value="T6SS_VasJ"/>
    <property type="match status" value="1"/>
</dbReference>
<comment type="caution">
    <text evidence="4">The sequence shown here is derived from an EMBL/GenBank/DDBJ whole genome shotgun (WGS) entry which is preliminary data.</text>
</comment>
<gene>
    <name evidence="4" type="primary">tssA</name>
    <name evidence="3" type="ORF">DS442_21960</name>
    <name evidence="4" type="ORF">F2J48_15925</name>
</gene>
<dbReference type="Proteomes" id="UP000839888">
    <property type="component" value="Unassembled WGS sequence"/>
</dbReference>
<accession>A0A5W2TT09</accession>
<protein>
    <submittedName>
        <fullName evidence="4">Type VI secretion system protein TssA</fullName>
    </submittedName>
</protein>
<dbReference type="EMBL" id="AAGVFN010000051">
    <property type="protein sequence ID" value="EBS3536952.1"/>
    <property type="molecule type" value="Genomic_DNA"/>
</dbReference>
<accession>A0A610C6Q3</accession>
<feature type="compositionally biased region" description="Low complexity" evidence="1">
    <location>
        <begin position="182"/>
        <end position="206"/>
    </location>
</feature>
<dbReference type="PANTHER" id="PTHR37024">
    <property type="entry name" value="TYPE VI SECRETION SYSTEM DUF2094 AND IMPA-RELATED DOMAIN PROTEIN"/>
    <property type="match status" value="1"/>
</dbReference>
<feature type="domain" description="ImpA N-terminal" evidence="2">
    <location>
        <begin position="19"/>
        <end position="117"/>
    </location>
</feature>
<evidence type="ECO:0000256" key="1">
    <source>
        <dbReference type="SAM" id="MobiDB-lite"/>
    </source>
</evidence>
<dbReference type="EMBL" id="AAKTLN010000016">
    <property type="protein sequence ID" value="ECV5351067.1"/>
    <property type="molecule type" value="Genomic_DNA"/>
</dbReference>
<evidence type="ECO:0000313" key="4">
    <source>
        <dbReference type="EMBL" id="ECV5351067.1"/>
    </source>
</evidence>
<dbReference type="InterPro" id="IPR010657">
    <property type="entry name" value="ImpA_N"/>
</dbReference>
<evidence type="ECO:0000313" key="3">
    <source>
        <dbReference type="EMBL" id="EBS3536952.1"/>
    </source>
</evidence>
<organism evidence="4">
    <name type="scientific">Salmonella enterica subsp. enterica serovar Telelkebir</name>
    <dbReference type="NCBI Taxonomy" id="1967657"/>
    <lineage>
        <taxon>Bacteria</taxon>
        <taxon>Pseudomonadati</taxon>
        <taxon>Pseudomonadota</taxon>
        <taxon>Gammaproteobacteria</taxon>
        <taxon>Enterobacterales</taxon>
        <taxon>Enterobacteriaceae</taxon>
        <taxon>Salmonella</taxon>
    </lineage>
</organism>
<dbReference type="AlphaFoldDB" id="A0A5W2TT09"/>
<dbReference type="Pfam" id="PF06812">
    <property type="entry name" value="ImpA_N"/>
    <property type="match status" value="1"/>
</dbReference>